<evidence type="ECO:0000256" key="2">
    <source>
        <dbReference type="ARBA" id="ARBA00022448"/>
    </source>
</evidence>
<evidence type="ECO:0000259" key="7">
    <source>
        <dbReference type="PROSITE" id="PS50850"/>
    </source>
</evidence>
<dbReference type="GO" id="GO:0022857">
    <property type="term" value="F:transmembrane transporter activity"/>
    <property type="evidence" value="ECO:0007669"/>
    <property type="project" value="InterPro"/>
</dbReference>
<comment type="subcellular location">
    <subcellularLocation>
        <location evidence="1">Membrane</location>
        <topology evidence="1">Multi-pass membrane protein</topology>
    </subcellularLocation>
</comment>
<keyword evidence="3 6" id="KW-0812">Transmembrane</keyword>
<proteinExistence type="predicted"/>
<dbReference type="SUPFAM" id="SSF103473">
    <property type="entry name" value="MFS general substrate transporter"/>
    <property type="match status" value="1"/>
</dbReference>
<sequence length="483" mass="53847">MFIDLQSGGSLLHAMVDTEYSGCSRRIADLRVLPLLVFGFATYQLDRTNIASALTGNFAAVISVDQNIINLGNQLMSMGVILLEIPSNVILHKVGPRQWLSAQVCVFGIVGCLQVFVRNKSGFLLTRTFLGLAEAGYIPGAMYTLSTWYTKQELTKRIAIFFFGMFGGTAISPLLGAALLKLDGKCGLFGWQWIFLGLFSIVVSIFLFCFLPEHKDVPVMSNQVNISHFEGIRPMKEPLAQGHLPLRSLWNTLTDIRKWPHFIATGCVFATWSPLTTYTPSIFMELGFARSKANAFSAIGSLLTLPVILLFAWISDKLNKRGLTVMVAIFVYLIALVILRTMMHRVDKWGKLGLWTTVNALAVGYHPIHNSWIQINCQSPEERNISVARHGSYSGAYGRNPDISGGRVSYVVSHIYADLTHVTPLMINLSTRQLSERGFDHDWVSDFGTDPCFPADLNILDPKQAYQSRIWRQDVERSIVSQG</sequence>
<dbReference type="Gene3D" id="1.20.1250.20">
    <property type="entry name" value="MFS general substrate transporter like domains"/>
    <property type="match status" value="2"/>
</dbReference>
<keyword evidence="5 6" id="KW-0472">Membrane</keyword>
<organism evidence="8 9">
    <name type="scientific">Penicillium nalgiovense</name>
    <dbReference type="NCBI Taxonomy" id="60175"/>
    <lineage>
        <taxon>Eukaryota</taxon>
        <taxon>Fungi</taxon>
        <taxon>Dikarya</taxon>
        <taxon>Ascomycota</taxon>
        <taxon>Pezizomycotina</taxon>
        <taxon>Eurotiomycetes</taxon>
        <taxon>Eurotiomycetidae</taxon>
        <taxon>Eurotiales</taxon>
        <taxon>Aspergillaceae</taxon>
        <taxon>Penicillium</taxon>
    </lineage>
</organism>
<feature type="transmembrane region" description="Helical" evidence="6">
    <location>
        <begin position="293"/>
        <end position="315"/>
    </location>
</feature>
<evidence type="ECO:0000256" key="4">
    <source>
        <dbReference type="ARBA" id="ARBA00022989"/>
    </source>
</evidence>
<dbReference type="Proteomes" id="UP001153461">
    <property type="component" value="Unassembled WGS sequence"/>
</dbReference>
<dbReference type="GO" id="GO:0016020">
    <property type="term" value="C:membrane"/>
    <property type="evidence" value="ECO:0007669"/>
    <property type="project" value="UniProtKB-SubCell"/>
</dbReference>
<dbReference type="PROSITE" id="PS50850">
    <property type="entry name" value="MFS"/>
    <property type="match status" value="1"/>
</dbReference>
<dbReference type="InterPro" id="IPR036259">
    <property type="entry name" value="MFS_trans_sf"/>
</dbReference>
<evidence type="ECO:0000256" key="3">
    <source>
        <dbReference type="ARBA" id="ARBA00022692"/>
    </source>
</evidence>
<evidence type="ECO:0000256" key="6">
    <source>
        <dbReference type="SAM" id="Phobius"/>
    </source>
</evidence>
<protein>
    <recommendedName>
        <fullName evidence="7">Major facilitator superfamily (MFS) profile domain-containing protein</fullName>
    </recommendedName>
</protein>
<evidence type="ECO:0000313" key="9">
    <source>
        <dbReference type="Proteomes" id="UP001153461"/>
    </source>
</evidence>
<dbReference type="Pfam" id="PF07690">
    <property type="entry name" value="MFS_1"/>
    <property type="match status" value="1"/>
</dbReference>
<dbReference type="OrthoDB" id="2985014at2759"/>
<feature type="transmembrane region" description="Helical" evidence="6">
    <location>
        <begin position="321"/>
        <end position="339"/>
    </location>
</feature>
<reference evidence="8" key="1">
    <citation type="submission" date="2021-07" db="EMBL/GenBank/DDBJ databases">
        <authorList>
            <person name="Branca A.L. A."/>
        </authorList>
    </citation>
    <scope>NUCLEOTIDE SEQUENCE</scope>
</reference>
<dbReference type="PANTHER" id="PTHR43791:SF32">
    <property type="entry name" value="MAJOR FACILITATOR SUPERFAMILY (MFS) PROFILE DOMAIN-CONTAINING PROTEIN"/>
    <property type="match status" value="1"/>
</dbReference>
<dbReference type="AlphaFoldDB" id="A0A9W4MKU0"/>
<feature type="domain" description="Major facilitator superfamily (MFS) profile" evidence="7">
    <location>
        <begin position="32"/>
        <end position="483"/>
    </location>
</feature>
<feature type="transmembrane region" description="Helical" evidence="6">
    <location>
        <begin position="191"/>
        <end position="211"/>
    </location>
</feature>
<keyword evidence="4 6" id="KW-1133">Transmembrane helix</keyword>
<feature type="transmembrane region" description="Helical" evidence="6">
    <location>
        <begin position="129"/>
        <end position="146"/>
    </location>
</feature>
<evidence type="ECO:0000256" key="5">
    <source>
        <dbReference type="ARBA" id="ARBA00023136"/>
    </source>
</evidence>
<dbReference type="InterPro" id="IPR020846">
    <property type="entry name" value="MFS_dom"/>
</dbReference>
<evidence type="ECO:0000256" key="1">
    <source>
        <dbReference type="ARBA" id="ARBA00004141"/>
    </source>
</evidence>
<feature type="transmembrane region" description="Helical" evidence="6">
    <location>
        <begin position="158"/>
        <end position="179"/>
    </location>
</feature>
<name>A0A9W4MKU0_PENNA</name>
<accession>A0A9W4MKU0</accession>
<keyword evidence="2" id="KW-0813">Transport</keyword>
<dbReference type="InterPro" id="IPR011701">
    <property type="entry name" value="MFS"/>
</dbReference>
<dbReference type="EMBL" id="CAJVNV010000004">
    <property type="protein sequence ID" value="CAG7938691.1"/>
    <property type="molecule type" value="Genomic_DNA"/>
</dbReference>
<evidence type="ECO:0000313" key="8">
    <source>
        <dbReference type="EMBL" id="CAG7938691.1"/>
    </source>
</evidence>
<gene>
    <name evidence="8" type="ORF">PNAL_LOCUS135</name>
</gene>
<comment type="caution">
    <text evidence="8">The sequence shown here is derived from an EMBL/GenBank/DDBJ whole genome shotgun (WGS) entry which is preliminary data.</text>
</comment>
<dbReference type="PANTHER" id="PTHR43791">
    <property type="entry name" value="PERMEASE-RELATED"/>
    <property type="match status" value="1"/>
</dbReference>